<accession>A0A0G4G6X1</accession>
<dbReference type="AlphaFoldDB" id="A0A0G4G6X1"/>
<proteinExistence type="predicted"/>
<evidence type="ECO:0000313" key="2">
    <source>
        <dbReference type="EMBL" id="CEM24119.1"/>
    </source>
</evidence>
<reference evidence="2" key="1">
    <citation type="submission" date="2014-11" db="EMBL/GenBank/DDBJ databases">
        <authorList>
            <person name="Otto D Thomas"/>
            <person name="Naeem Raeece"/>
        </authorList>
    </citation>
    <scope>NUCLEOTIDE SEQUENCE</scope>
</reference>
<feature type="region of interest" description="Disordered" evidence="1">
    <location>
        <begin position="218"/>
        <end position="248"/>
    </location>
</feature>
<feature type="region of interest" description="Disordered" evidence="1">
    <location>
        <begin position="1"/>
        <end position="31"/>
    </location>
</feature>
<protein>
    <submittedName>
        <fullName evidence="2">Uncharacterized protein</fullName>
    </submittedName>
</protein>
<organism evidence="2">
    <name type="scientific">Chromera velia CCMP2878</name>
    <dbReference type="NCBI Taxonomy" id="1169474"/>
    <lineage>
        <taxon>Eukaryota</taxon>
        <taxon>Sar</taxon>
        <taxon>Alveolata</taxon>
        <taxon>Colpodellida</taxon>
        <taxon>Chromeraceae</taxon>
        <taxon>Chromera</taxon>
    </lineage>
</organism>
<sequence>MPLRTYGGLTGGSFRSTGRPRSAVPSGGFYETSVMSPTRTRKVKEYQHVEEYDTELDHYHTHKPVHRKRELHHHHVLHHRENVHHENHFHHIHRVRHRHHVHHNHHHHHQRHIDEVHHHHHDHHHHQLHHYHDVHHHQEEHQKEEVHHAHDHHHMDEKLHRREVHHEHHVPGTMSATRDVRHLTHAPREDPRVLTTYAGPQMRTSTTYPARRSLAAVSTEDHRAPLPVTLPTPGPSAGYAVASRRSAC</sequence>
<dbReference type="VEuPathDB" id="CryptoDB:Cvel_20482"/>
<name>A0A0G4G6X1_9ALVE</name>
<evidence type="ECO:0000256" key="1">
    <source>
        <dbReference type="SAM" id="MobiDB-lite"/>
    </source>
</evidence>
<dbReference type="EMBL" id="CDMZ01000928">
    <property type="protein sequence ID" value="CEM24119.1"/>
    <property type="molecule type" value="Genomic_DNA"/>
</dbReference>
<gene>
    <name evidence="2" type="ORF">Cvel_20482</name>
</gene>